<keyword evidence="1 2" id="KW-0378">Hydrolase</keyword>
<evidence type="ECO:0000256" key="1">
    <source>
        <dbReference type="ARBA" id="ARBA00022801"/>
    </source>
</evidence>
<dbReference type="Pfam" id="PF12706">
    <property type="entry name" value="Lactamase_B_2"/>
    <property type="match status" value="1"/>
</dbReference>
<dbReference type="AlphaFoldDB" id="A0A7W9FLA8"/>
<dbReference type="NCBIfam" id="NF001911">
    <property type="entry name" value="PRK00685.1"/>
    <property type="match status" value="1"/>
</dbReference>
<dbReference type="Proteomes" id="UP000523821">
    <property type="component" value="Unassembled WGS sequence"/>
</dbReference>
<gene>
    <name evidence="4" type="ORF">GGQ63_001738</name>
</gene>
<sequence>MKLTWYGHSAFRIEIAGAVILIDPFLTGNPVFKATVGAASAGATHVVLTHGHGDHLGDAAAIAKETGAKIIADADICSWLGRKGVQKLDPMNTGGTTDQGAFRVSYTVAHHSSATVDENGVSHALGHPHGIVIRAEGEKTLYHAGDTDIFSDMALIDEIYAPKIGILPVGDRFTMNGTVAAMAARRFFHFETVIPCHYGTFPLIDATPERFVEGMRGAEAKVLVLDNGVPVDL</sequence>
<dbReference type="Gene3D" id="3.60.15.10">
    <property type="entry name" value="Ribonuclease Z/Hydroxyacylglutathione hydrolase-like"/>
    <property type="match status" value="1"/>
</dbReference>
<comment type="caution">
    <text evidence="4">The sequence shown here is derived from an EMBL/GenBank/DDBJ whole genome shotgun (WGS) entry which is preliminary data.</text>
</comment>
<dbReference type="HAMAP" id="MF_00457">
    <property type="entry name" value="UPF0173"/>
    <property type="match status" value="1"/>
</dbReference>
<dbReference type="PANTHER" id="PTHR43546">
    <property type="entry name" value="UPF0173 METAL-DEPENDENT HYDROLASE MJ1163-RELATED"/>
    <property type="match status" value="1"/>
</dbReference>
<dbReference type="PANTHER" id="PTHR43546:SF3">
    <property type="entry name" value="UPF0173 METAL-DEPENDENT HYDROLASE MJ1163"/>
    <property type="match status" value="1"/>
</dbReference>
<name>A0A7W9FLA8_9HYPH</name>
<keyword evidence="5" id="KW-1185">Reference proteome</keyword>
<feature type="domain" description="Metallo-beta-lactamase" evidence="3">
    <location>
        <begin position="7"/>
        <end position="197"/>
    </location>
</feature>
<dbReference type="SMART" id="SM00849">
    <property type="entry name" value="Lactamase_B"/>
    <property type="match status" value="1"/>
</dbReference>
<organism evidence="4 5">
    <name type="scientific">Prosthecomicrobium pneumaticum</name>
    <dbReference type="NCBI Taxonomy" id="81895"/>
    <lineage>
        <taxon>Bacteria</taxon>
        <taxon>Pseudomonadati</taxon>
        <taxon>Pseudomonadota</taxon>
        <taxon>Alphaproteobacteria</taxon>
        <taxon>Hyphomicrobiales</taxon>
        <taxon>Kaistiaceae</taxon>
        <taxon>Prosthecomicrobium</taxon>
    </lineage>
</organism>
<dbReference type="InterPro" id="IPR050114">
    <property type="entry name" value="UPF0173_UPF0282_UlaG_hydrolase"/>
</dbReference>
<protein>
    <recommendedName>
        <fullName evidence="2">UPF0173 metal-dependent hydrolase GGQ63_001738</fullName>
    </recommendedName>
</protein>
<reference evidence="4 5" key="1">
    <citation type="submission" date="2020-08" db="EMBL/GenBank/DDBJ databases">
        <title>Genomic Encyclopedia of Type Strains, Phase IV (KMG-IV): sequencing the most valuable type-strain genomes for metagenomic binning, comparative biology and taxonomic classification.</title>
        <authorList>
            <person name="Goeker M."/>
        </authorList>
    </citation>
    <scope>NUCLEOTIDE SEQUENCE [LARGE SCALE GENOMIC DNA]</scope>
    <source>
        <strain evidence="4 5">DSM 16268</strain>
    </source>
</reference>
<evidence type="ECO:0000313" key="5">
    <source>
        <dbReference type="Proteomes" id="UP000523821"/>
    </source>
</evidence>
<dbReference type="GO" id="GO:0016787">
    <property type="term" value="F:hydrolase activity"/>
    <property type="evidence" value="ECO:0007669"/>
    <property type="project" value="UniProtKB-UniRule"/>
</dbReference>
<accession>A0A7W9FLA8</accession>
<dbReference type="InterPro" id="IPR001279">
    <property type="entry name" value="Metallo-B-lactamas"/>
</dbReference>
<dbReference type="RefSeq" id="WP_183854700.1">
    <property type="nucleotide sequence ID" value="NZ_JACHOO010000003.1"/>
</dbReference>
<evidence type="ECO:0000313" key="4">
    <source>
        <dbReference type="EMBL" id="MBB5752684.1"/>
    </source>
</evidence>
<dbReference type="InterPro" id="IPR022877">
    <property type="entry name" value="UPF0173"/>
</dbReference>
<comment type="similarity">
    <text evidence="2">Belongs to the UPF0173 family.</text>
</comment>
<dbReference type="InterPro" id="IPR036866">
    <property type="entry name" value="RibonucZ/Hydroxyglut_hydro"/>
</dbReference>
<evidence type="ECO:0000259" key="3">
    <source>
        <dbReference type="SMART" id="SM00849"/>
    </source>
</evidence>
<dbReference type="SUPFAM" id="SSF56281">
    <property type="entry name" value="Metallo-hydrolase/oxidoreductase"/>
    <property type="match status" value="1"/>
</dbReference>
<dbReference type="EMBL" id="JACHOO010000003">
    <property type="protein sequence ID" value="MBB5752684.1"/>
    <property type="molecule type" value="Genomic_DNA"/>
</dbReference>
<evidence type="ECO:0000256" key="2">
    <source>
        <dbReference type="HAMAP-Rule" id="MF_00457"/>
    </source>
</evidence>
<proteinExistence type="inferred from homology"/>